<keyword evidence="2" id="KW-1185">Reference proteome</keyword>
<proteinExistence type="predicted"/>
<reference evidence="1" key="1">
    <citation type="submission" date="2021-08" db="EMBL/GenBank/DDBJ databases">
        <title>The first chromosome-level gecko genome reveals the dynamic sex chromosomes of Neotropical dwarf geckos (Sphaerodactylidae: Sphaerodactylus).</title>
        <authorList>
            <person name="Pinto B.J."/>
            <person name="Keating S.E."/>
            <person name="Gamble T."/>
        </authorList>
    </citation>
    <scope>NUCLEOTIDE SEQUENCE</scope>
    <source>
        <strain evidence="1">TG3544</strain>
    </source>
</reference>
<gene>
    <name evidence="1" type="ORF">K3G42_020603</name>
</gene>
<organism evidence="1 2">
    <name type="scientific">Sphaerodactylus townsendi</name>
    <dbReference type="NCBI Taxonomy" id="933632"/>
    <lineage>
        <taxon>Eukaryota</taxon>
        <taxon>Metazoa</taxon>
        <taxon>Chordata</taxon>
        <taxon>Craniata</taxon>
        <taxon>Vertebrata</taxon>
        <taxon>Euteleostomi</taxon>
        <taxon>Lepidosauria</taxon>
        <taxon>Squamata</taxon>
        <taxon>Bifurcata</taxon>
        <taxon>Gekkota</taxon>
        <taxon>Sphaerodactylidae</taxon>
        <taxon>Sphaerodactylus</taxon>
    </lineage>
</organism>
<name>A0ACB8FAF2_9SAUR</name>
<accession>A0ACB8FAF2</accession>
<dbReference type="EMBL" id="CM037621">
    <property type="protein sequence ID" value="KAH8002121.1"/>
    <property type="molecule type" value="Genomic_DNA"/>
</dbReference>
<evidence type="ECO:0000313" key="2">
    <source>
        <dbReference type="Proteomes" id="UP000827872"/>
    </source>
</evidence>
<dbReference type="Proteomes" id="UP000827872">
    <property type="component" value="Linkage Group LG08"/>
</dbReference>
<sequence length="364" mass="41478">MVLGLHSIRKDRMQVLHHCYQDWGSMEGQAVMALIIKDLVLIKVILVVHQTITWLLSQKEDMIRIVVVLIMALRGVPFEEAKTGVMVETVEVCKTDEDLIQISMMILTDQMNFVMTFIQTRDLATAYVNLREGEARPKKTNGDVEVQALLSPLITENLVKERAGVQIVDLLDLGMDGDLQMSDFLMTLKIHGTGEEGMKVSGEVHLQGMRAVDPGGETVFLGLMTLCQKIILTRQRRIKEEEIMVSGHEVEVLQEEVEKVCFPLQMSFHTLKEVEWMEIETQALARITLLTMVTLLQVENVLPQFRGWTWPHCPLASVLGMMDREPLSTETWTISKEDLQRREERGAENQDLRRECQNRGDPAL</sequence>
<comment type="caution">
    <text evidence="1">The sequence shown here is derived from an EMBL/GenBank/DDBJ whole genome shotgun (WGS) entry which is preliminary data.</text>
</comment>
<evidence type="ECO:0000313" key="1">
    <source>
        <dbReference type="EMBL" id="KAH8002121.1"/>
    </source>
</evidence>
<protein>
    <submittedName>
        <fullName evidence="1">Uncharacterized protein</fullName>
    </submittedName>
</protein>